<protein>
    <recommendedName>
        <fullName evidence="4">PiggyBac transposable element-derived protein 4 C-terminal zinc-ribbon domain-containing protein</fullName>
    </recommendedName>
</protein>
<reference evidence="2 3" key="1">
    <citation type="journal article" date="2024" name="Ann. Entomol. Soc. Am.">
        <title>Genomic analyses of the southern and eastern yellowjacket wasps (Hymenoptera: Vespidae) reveal evolutionary signatures of social life.</title>
        <authorList>
            <person name="Catto M.A."/>
            <person name="Caine P.B."/>
            <person name="Orr S.E."/>
            <person name="Hunt B.G."/>
            <person name="Goodisman M.A.D."/>
        </authorList>
    </citation>
    <scope>NUCLEOTIDE SEQUENCE [LARGE SCALE GENOMIC DNA]</scope>
    <source>
        <strain evidence="2">233</strain>
        <tissue evidence="2">Head and thorax</tissue>
    </source>
</reference>
<evidence type="ECO:0000313" key="2">
    <source>
        <dbReference type="EMBL" id="KAL2714731.1"/>
    </source>
</evidence>
<sequence>MECNSRKQRKQVSESDSYSHDENESYVNASLREQRPLNLFSTSESDEIEDINLQYIDSTQRHSFNTSINSTDDNPTRLVERHFPTSYTSDRKNKVRRCTVCSKNNMRRESRYECKECNVGLCICPSGLATWHVTGDRSNAGGVVGSVAGAPGTTDEVFLAAQEAAQAHRDSQEDEEIEEEGKEDDDDDDDNDDDDDDDTMMMMTTIMMMMMMMTMMMI</sequence>
<feature type="region of interest" description="Disordered" evidence="1">
    <location>
        <begin position="164"/>
        <end position="199"/>
    </location>
</feature>
<keyword evidence="3" id="KW-1185">Reference proteome</keyword>
<organism evidence="2 3">
    <name type="scientific">Vespula squamosa</name>
    <name type="common">Southern yellow jacket</name>
    <name type="synonym">Wasp</name>
    <dbReference type="NCBI Taxonomy" id="30214"/>
    <lineage>
        <taxon>Eukaryota</taxon>
        <taxon>Metazoa</taxon>
        <taxon>Ecdysozoa</taxon>
        <taxon>Arthropoda</taxon>
        <taxon>Hexapoda</taxon>
        <taxon>Insecta</taxon>
        <taxon>Pterygota</taxon>
        <taxon>Neoptera</taxon>
        <taxon>Endopterygota</taxon>
        <taxon>Hymenoptera</taxon>
        <taxon>Apocrita</taxon>
        <taxon>Aculeata</taxon>
        <taxon>Vespoidea</taxon>
        <taxon>Vespidae</taxon>
        <taxon>Vespinae</taxon>
        <taxon>Vespula</taxon>
    </lineage>
</organism>
<accession>A0ABD2A277</accession>
<feature type="compositionally biased region" description="Basic and acidic residues" evidence="1">
    <location>
        <begin position="11"/>
        <end position="23"/>
    </location>
</feature>
<dbReference type="Proteomes" id="UP001607302">
    <property type="component" value="Unassembled WGS sequence"/>
</dbReference>
<evidence type="ECO:0000256" key="1">
    <source>
        <dbReference type="SAM" id="MobiDB-lite"/>
    </source>
</evidence>
<gene>
    <name evidence="2" type="ORF">V1478_015916</name>
</gene>
<dbReference type="EMBL" id="JAUDFV010000156">
    <property type="protein sequence ID" value="KAL2714731.1"/>
    <property type="molecule type" value="Genomic_DNA"/>
</dbReference>
<proteinExistence type="predicted"/>
<feature type="compositionally biased region" description="Basic residues" evidence="1">
    <location>
        <begin position="1"/>
        <end position="10"/>
    </location>
</feature>
<name>A0ABD2A277_VESSQ</name>
<comment type="caution">
    <text evidence="2">The sequence shown here is derived from an EMBL/GenBank/DDBJ whole genome shotgun (WGS) entry which is preliminary data.</text>
</comment>
<feature type="compositionally biased region" description="Acidic residues" evidence="1">
    <location>
        <begin position="172"/>
        <end position="199"/>
    </location>
</feature>
<evidence type="ECO:0008006" key="4">
    <source>
        <dbReference type="Google" id="ProtNLM"/>
    </source>
</evidence>
<dbReference type="AlphaFoldDB" id="A0ABD2A277"/>
<evidence type="ECO:0000313" key="3">
    <source>
        <dbReference type="Proteomes" id="UP001607302"/>
    </source>
</evidence>
<feature type="region of interest" description="Disordered" evidence="1">
    <location>
        <begin position="1"/>
        <end position="30"/>
    </location>
</feature>